<dbReference type="EMBL" id="CP011339">
    <property type="protein sequence ID" value="AKV65282.1"/>
    <property type="molecule type" value="Genomic_DNA"/>
</dbReference>
<name>A0A0K1RTQ9_9CHRO</name>
<dbReference type="KEGG" id="mpk:VL20_35"/>
<reference evidence="1 2" key="1">
    <citation type="journal article" date="2016" name="Stand. Genomic Sci.">
        <title>Complete genome sequence and genomic characterization of Microcystis panniformis FACHB 1757 by third-generation sequencing.</title>
        <authorList>
            <person name="Zhang J.Y."/>
            <person name="Guan R."/>
            <person name="Zhang H.J."/>
            <person name="Li H."/>
            <person name="Xiao P."/>
            <person name="Yu G.L."/>
            <person name="Du L."/>
            <person name="Cao D.M."/>
            <person name="Zhu B.C."/>
            <person name="Li R.H."/>
            <person name="Lu Z.H."/>
        </authorList>
    </citation>
    <scope>NUCLEOTIDE SEQUENCE [LARGE SCALE GENOMIC DNA]</scope>
    <source>
        <strain evidence="1 2">FACHB-1757</strain>
    </source>
</reference>
<sequence length="43" mass="4905">MALGLNFEQIAQALSRYLVISFPGSTWERSLQVLPEYCFKAEP</sequence>
<dbReference type="Proteomes" id="UP000068167">
    <property type="component" value="Chromosome"/>
</dbReference>
<gene>
    <name evidence="1" type="ORF">VL20_35</name>
</gene>
<evidence type="ECO:0000313" key="1">
    <source>
        <dbReference type="EMBL" id="AKV65282.1"/>
    </source>
</evidence>
<organism evidence="1 2">
    <name type="scientific">Microcystis panniformis FACHB-1757</name>
    <dbReference type="NCBI Taxonomy" id="1638788"/>
    <lineage>
        <taxon>Bacteria</taxon>
        <taxon>Bacillati</taxon>
        <taxon>Cyanobacteriota</taxon>
        <taxon>Cyanophyceae</taxon>
        <taxon>Oscillatoriophycideae</taxon>
        <taxon>Chroococcales</taxon>
        <taxon>Microcystaceae</taxon>
        <taxon>Microcystis</taxon>
    </lineage>
</organism>
<accession>A0A0K1RTQ9</accession>
<keyword evidence="2" id="KW-1185">Reference proteome</keyword>
<protein>
    <submittedName>
        <fullName evidence="1">Uncharacterized protein</fullName>
    </submittedName>
</protein>
<dbReference type="AlphaFoldDB" id="A0A0K1RTQ9"/>
<evidence type="ECO:0000313" key="2">
    <source>
        <dbReference type="Proteomes" id="UP000068167"/>
    </source>
</evidence>
<proteinExistence type="predicted"/>
<dbReference type="PATRIC" id="fig|1638788.3.peg.39"/>